<dbReference type="InterPro" id="IPR043128">
    <property type="entry name" value="Rev_trsase/Diguanyl_cyclase"/>
</dbReference>
<dbReference type="GO" id="GO:0003684">
    <property type="term" value="F:damaged DNA binding"/>
    <property type="evidence" value="ECO:0007669"/>
    <property type="project" value="InterPro"/>
</dbReference>
<dbReference type="PANTHER" id="PTHR46404">
    <property type="entry name" value="DNA POLYMERASE IOTA"/>
    <property type="match status" value="1"/>
</dbReference>
<dbReference type="InterPro" id="IPR001126">
    <property type="entry name" value="UmuC"/>
</dbReference>
<dbReference type="PROSITE" id="PS50173">
    <property type="entry name" value="UMUC"/>
    <property type="match status" value="1"/>
</dbReference>
<reference evidence="2" key="1">
    <citation type="submission" date="2014-08" db="EMBL/GenBank/DDBJ databases">
        <authorList>
            <person name="Sharma Rahul"/>
            <person name="Thines Marco"/>
        </authorList>
    </citation>
    <scope>NUCLEOTIDE SEQUENCE</scope>
</reference>
<dbReference type="InterPro" id="IPR043502">
    <property type="entry name" value="DNA/RNA_pol_sf"/>
</dbReference>
<dbReference type="GO" id="GO:0003887">
    <property type="term" value="F:DNA-directed DNA polymerase activity"/>
    <property type="evidence" value="ECO:0007669"/>
    <property type="project" value="TreeGrafter"/>
</dbReference>
<name>A0A0F7SKL0_PHARH</name>
<dbReference type="Pfam" id="PF00817">
    <property type="entry name" value="IMS"/>
    <property type="match status" value="1"/>
</dbReference>
<dbReference type="SUPFAM" id="SSF56672">
    <property type="entry name" value="DNA/RNA polymerases"/>
    <property type="match status" value="1"/>
</dbReference>
<sequence length="606" mass="67186">MDTTERSTGRRIIIALDLDSFYVSSERIRDPSLLGKPIGIQQKAILATCSYEARARGVGKLMSVKEAKKHYLTLYRRHSRLVFRLVRSLVGTQVEKLGMDELFIDVTSLIDLHLFQLEAGSDVRESQDGRRWFQLDSTPDAGFWYIPYTWEGHLILSPTASTSPTPESIVGHSCVPYQLASHLAAYIRSRIFADVGLTSSAGISHNKLLAKLIASVHKPAQQTSIDLTLEDWPLSDEIQARITAFTGAYQLRSLPGFGRSIEKQIQNVLCASTLNRTFPLSSEEDGPPLDPLSLTVSQTIEHLSRAQFRAMYPTQQADSLWDLLYGIDKEPIRPSPDYPAQTSVEDSFALDPRFDWVRVRKETRRLLHSLLVRLEGELMNDDSVQSASLCTSSSSKYSDNVHGPIKFVRFYETLRLSVRRSFGKPIPSGLKNSQSTLMPVFVYDWKLSIGERVDRMLGNADSKSVGGGGVIGALLRGLLGSNPNGEFELYVINVAATSLVVDLPQTLFGFSDSLKASSNGTIQPVKHIAPVAFPPELDLPTLLELPRDIRLDVLHSFGLTEADLTQARRTLDSAERGVKRKLLGHSSDESCVIGSLKKPICLSDSE</sequence>
<dbReference type="EMBL" id="LN483142">
    <property type="protein sequence ID" value="CED82677.1"/>
    <property type="molecule type" value="Genomic_DNA"/>
</dbReference>
<dbReference type="Gene3D" id="3.40.1170.60">
    <property type="match status" value="1"/>
</dbReference>
<protein>
    <submittedName>
        <fullName evidence="2">DNA polymerase iota/DNA damage inducible protein</fullName>
    </submittedName>
</protein>
<dbReference type="GO" id="GO:0006281">
    <property type="term" value="P:DNA repair"/>
    <property type="evidence" value="ECO:0007669"/>
    <property type="project" value="InterPro"/>
</dbReference>
<evidence type="ECO:0000259" key="1">
    <source>
        <dbReference type="PROSITE" id="PS50173"/>
    </source>
</evidence>
<feature type="domain" description="UmuC" evidence="1">
    <location>
        <begin position="13"/>
        <end position="258"/>
    </location>
</feature>
<dbReference type="InterPro" id="IPR036775">
    <property type="entry name" value="DNA_pol_Y-fam_lit_finger_sf"/>
</dbReference>
<dbReference type="Gene3D" id="3.30.1490.100">
    <property type="entry name" value="DNA polymerase, Y-family, little finger domain"/>
    <property type="match status" value="1"/>
</dbReference>
<evidence type="ECO:0000313" key="2">
    <source>
        <dbReference type="EMBL" id="CED82677.1"/>
    </source>
</evidence>
<accession>A0A0F7SKL0</accession>
<dbReference type="PANTHER" id="PTHR46404:SF1">
    <property type="entry name" value="DNA POLYMERASE IOTA"/>
    <property type="match status" value="1"/>
</dbReference>
<organism evidence="2">
    <name type="scientific">Phaffia rhodozyma</name>
    <name type="common">Yeast</name>
    <name type="synonym">Xanthophyllomyces dendrorhous</name>
    <dbReference type="NCBI Taxonomy" id="264483"/>
    <lineage>
        <taxon>Eukaryota</taxon>
        <taxon>Fungi</taxon>
        <taxon>Dikarya</taxon>
        <taxon>Basidiomycota</taxon>
        <taxon>Agaricomycotina</taxon>
        <taxon>Tremellomycetes</taxon>
        <taxon>Cystofilobasidiales</taxon>
        <taxon>Mrakiaceae</taxon>
        <taxon>Phaffia</taxon>
    </lineage>
</organism>
<proteinExistence type="predicted"/>
<dbReference type="Gene3D" id="3.30.70.270">
    <property type="match status" value="1"/>
</dbReference>
<dbReference type="AlphaFoldDB" id="A0A0F7SKL0"/>
<dbReference type="GO" id="GO:0070987">
    <property type="term" value="P:error-free translesion synthesis"/>
    <property type="evidence" value="ECO:0007669"/>
    <property type="project" value="UniProtKB-ARBA"/>
</dbReference>